<comment type="caution">
    <text evidence="1">The sequence shown here is derived from an EMBL/GenBank/DDBJ whole genome shotgun (WGS) entry which is preliminary data.</text>
</comment>
<evidence type="ECO:0000313" key="1">
    <source>
        <dbReference type="EMBL" id="CAH4032843.1"/>
    </source>
</evidence>
<sequence>MLGLVVVLQELETICFYDHRRASPEGADIIVGEVAIATYFVALVFNALGHNAAPRWDEWEVFTPMRCGRKHCTGILFI</sequence>
<gene>
    <name evidence="1" type="ORF">PIBRA_LOCUS9187</name>
</gene>
<accession>A0A9P0XE34</accession>
<name>A0A9P0XE34_PIEBR</name>
<dbReference type="AlphaFoldDB" id="A0A9P0XE34"/>
<organism evidence="1 2">
    <name type="scientific">Pieris brassicae</name>
    <name type="common">White butterfly</name>
    <name type="synonym">Large white butterfly</name>
    <dbReference type="NCBI Taxonomy" id="7116"/>
    <lineage>
        <taxon>Eukaryota</taxon>
        <taxon>Metazoa</taxon>
        <taxon>Ecdysozoa</taxon>
        <taxon>Arthropoda</taxon>
        <taxon>Hexapoda</taxon>
        <taxon>Insecta</taxon>
        <taxon>Pterygota</taxon>
        <taxon>Neoptera</taxon>
        <taxon>Endopterygota</taxon>
        <taxon>Lepidoptera</taxon>
        <taxon>Glossata</taxon>
        <taxon>Ditrysia</taxon>
        <taxon>Papilionoidea</taxon>
        <taxon>Pieridae</taxon>
        <taxon>Pierinae</taxon>
        <taxon>Pieris</taxon>
    </lineage>
</organism>
<protein>
    <submittedName>
        <fullName evidence="1">Uncharacterized protein</fullName>
    </submittedName>
</protein>
<evidence type="ECO:0000313" key="2">
    <source>
        <dbReference type="Proteomes" id="UP001152562"/>
    </source>
</evidence>
<dbReference type="Proteomes" id="UP001152562">
    <property type="component" value="Unassembled WGS sequence"/>
</dbReference>
<proteinExistence type="predicted"/>
<dbReference type="EMBL" id="CALOZG010000029">
    <property type="protein sequence ID" value="CAH4032843.1"/>
    <property type="molecule type" value="Genomic_DNA"/>
</dbReference>
<keyword evidence="2" id="KW-1185">Reference proteome</keyword>
<reference evidence="1" key="1">
    <citation type="submission" date="2022-05" db="EMBL/GenBank/DDBJ databases">
        <authorList>
            <person name="Okamura Y."/>
        </authorList>
    </citation>
    <scope>NUCLEOTIDE SEQUENCE</scope>
</reference>